<sequence>MESNRVDELRFQARKKFWIAAWNGISHLMDDVSDAWRGPNARSYRFEKDLIMEHVDPLYKGLFVSCLFFATFRITGSRWYAVNVLKEHLPTPSIEKSSKEGWKSYLDREAEKNLSKLMPEHLRQLPFDLFLSLVCGISSSIILSKPSKMQQDLARAPLLPGRSLIHQNICPELIRAYSAIDNNVFADNLEDETLQTFQKVTEACRIRTKFLQEMQHASREKSDDFVPYPGLKLTDSER</sequence>
<name>A0A8J9TD57_PHATR</name>
<proteinExistence type="predicted"/>
<organism evidence="1">
    <name type="scientific">Phaeodactylum tricornutum</name>
    <name type="common">Diatom</name>
    <dbReference type="NCBI Taxonomy" id="2850"/>
    <lineage>
        <taxon>Eukaryota</taxon>
        <taxon>Sar</taxon>
        <taxon>Stramenopiles</taxon>
        <taxon>Ochrophyta</taxon>
        <taxon>Bacillariophyta</taxon>
        <taxon>Bacillariophyceae</taxon>
        <taxon>Bacillariophycidae</taxon>
        <taxon>Naviculales</taxon>
        <taxon>Phaeodactylaceae</taxon>
        <taxon>Phaeodactylum</taxon>
    </lineage>
</organism>
<protein>
    <submittedName>
        <fullName evidence="1">Uncharacterized protein</fullName>
    </submittedName>
</protein>
<dbReference type="EMBL" id="OU594942">
    <property type="protein sequence ID" value="CAG9277091.1"/>
    <property type="molecule type" value="Genomic_DNA"/>
</dbReference>
<reference evidence="1" key="1">
    <citation type="submission" date="2022-02" db="EMBL/GenBank/DDBJ databases">
        <authorList>
            <person name="Giguere J D."/>
        </authorList>
    </citation>
    <scope>NUCLEOTIDE SEQUENCE</scope>
    <source>
        <strain evidence="1">CCAP 1055/1</strain>
    </source>
</reference>
<accession>A0A8J9TD57</accession>
<evidence type="ECO:0000313" key="1">
    <source>
        <dbReference type="EMBL" id="CAG9277091.1"/>
    </source>
</evidence>
<dbReference type="AlphaFoldDB" id="A0A8J9TD57"/>
<dbReference type="Proteomes" id="UP000836788">
    <property type="component" value="Chromosome 1"/>
</dbReference>
<gene>
    <name evidence="1" type="ORF">PTTT1_LOCUS2764</name>
</gene>